<keyword evidence="2" id="KW-1185">Reference proteome</keyword>
<protein>
    <submittedName>
        <fullName evidence="1">Uncharacterized protein</fullName>
    </submittedName>
</protein>
<organism evidence="1 2">
    <name type="scientific">Boletus reticuloceps</name>
    <dbReference type="NCBI Taxonomy" id="495285"/>
    <lineage>
        <taxon>Eukaryota</taxon>
        <taxon>Fungi</taxon>
        <taxon>Dikarya</taxon>
        <taxon>Basidiomycota</taxon>
        <taxon>Agaricomycotina</taxon>
        <taxon>Agaricomycetes</taxon>
        <taxon>Agaricomycetidae</taxon>
        <taxon>Boletales</taxon>
        <taxon>Boletineae</taxon>
        <taxon>Boletaceae</taxon>
        <taxon>Boletoideae</taxon>
        <taxon>Boletus</taxon>
    </lineage>
</organism>
<evidence type="ECO:0000313" key="2">
    <source>
        <dbReference type="Proteomes" id="UP000683000"/>
    </source>
</evidence>
<evidence type="ECO:0000313" key="1">
    <source>
        <dbReference type="EMBL" id="KAG6374251.1"/>
    </source>
</evidence>
<comment type="caution">
    <text evidence="1">The sequence shown here is derived from an EMBL/GenBank/DDBJ whole genome shotgun (WGS) entry which is preliminary data.</text>
</comment>
<name>A0A8I3A771_9AGAM</name>
<dbReference type="OrthoDB" id="3065422at2759"/>
<accession>A0A8I3A771</accession>
<reference evidence="1" key="1">
    <citation type="submission" date="2021-03" db="EMBL/GenBank/DDBJ databases">
        <title>Evolutionary innovations through gain and loss of genes in the ectomycorrhizal Boletales.</title>
        <authorList>
            <person name="Wu G."/>
            <person name="Miyauchi S."/>
            <person name="Morin E."/>
            <person name="Yang Z.-L."/>
            <person name="Xu J."/>
            <person name="Martin F.M."/>
        </authorList>
    </citation>
    <scope>NUCLEOTIDE SEQUENCE</scope>
    <source>
        <strain evidence="1">BR01</strain>
    </source>
</reference>
<gene>
    <name evidence="1" type="ORF">JVT61DRAFT_4265</name>
</gene>
<dbReference type="Proteomes" id="UP000683000">
    <property type="component" value="Unassembled WGS sequence"/>
</dbReference>
<sequence length="496" mass="55239">MKKQFLKVAWCSPADALILFSLPRANHPFFRNTVTTQLAAWWNERFPPSRINLFAAFIEWISDQRAKNPDHEKLQALFGAWREYQAAKLNARVSRAILIEQLRFNFGNEKRLEFVASLPTTSLCKLVEPYPPQGFWWYESERAQNRWEAALAQGKQPDSRKKRHPLLKINSKLLQCTVSGNSSAVIRDAKSGELVLMVVRRFCRDSGVLACVDGVVREVVVHKRSVQVRGLILSFGVVTQPQIKLEDPGKLTLIGYSAGALSAPKFDWTATLAQHLLLFWNMLQKIAPSEILEDFEDFFRHTGIVRMGGNPADPGSSSIGTYTIAGEGGESFTFSTGSLAPPQGVFALNYSRAGHFEHQPHKYAVSWTTGRTGGLPKGGAFYVGSYGICVEPAPNTMVIWQPQNIHGTSLQDRLIDREDPYFSQTGLAIVTSNRLPTVWARYQEELLARREAADQLEHGPSNEDDSVAGAHSACYVGKSCPICLPQTELSDSNDAE</sequence>
<dbReference type="AlphaFoldDB" id="A0A8I3A771"/>
<dbReference type="EMBL" id="JAGFBS010000018">
    <property type="protein sequence ID" value="KAG6374251.1"/>
    <property type="molecule type" value="Genomic_DNA"/>
</dbReference>
<proteinExistence type="predicted"/>